<dbReference type="Proteomes" id="UP001234343">
    <property type="component" value="Unassembled WGS sequence"/>
</dbReference>
<dbReference type="RefSeq" id="WP_289365390.1">
    <property type="nucleotide sequence ID" value="NZ_JAUCBP010000007.1"/>
</dbReference>
<comment type="caution">
    <text evidence="1">The sequence shown here is derived from an EMBL/GenBank/DDBJ whole genome shotgun (WGS) entry which is preliminary data.</text>
</comment>
<evidence type="ECO:0000313" key="1">
    <source>
        <dbReference type="EMBL" id="MDM7861066.1"/>
    </source>
</evidence>
<protein>
    <recommendedName>
        <fullName evidence="3">Lipoprotein</fullName>
    </recommendedName>
</protein>
<evidence type="ECO:0000313" key="2">
    <source>
        <dbReference type="Proteomes" id="UP001234343"/>
    </source>
</evidence>
<dbReference type="EMBL" id="JAUCBP010000007">
    <property type="protein sequence ID" value="MDM7861066.1"/>
    <property type="molecule type" value="Genomic_DNA"/>
</dbReference>
<reference evidence="1 2" key="1">
    <citation type="submission" date="2023-06" db="EMBL/GenBank/DDBJ databases">
        <title>Alteromonas sp. ASW11-36 isolated from intertidal sand.</title>
        <authorList>
            <person name="Li Y."/>
        </authorList>
    </citation>
    <scope>NUCLEOTIDE SEQUENCE [LARGE SCALE GENOMIC DNA]</scope>
    <source>
        <strain evidence="1 2">ASW11-36</strain>
    </source>
</reference>
<proteinExistence type="predicted"/>
<sequence>MTILVNGSLLRCTLIAAVLLMQIGCGPKTLPTVGRTHGDLPMTMVMELSENCWRFLKPVYFEAPFATGMSFNQGSCLAPEKKIGRKTVAQIASMKVSMTYDGEFYIVKNGYE</sequence>
<organism evidence="1 2">
    <name type="scientific">Alteromonas arenosi</name>
    <dbReference type="NCBI Taxonomy" id="3055817"/>
    <lineage>
        <taxon>Bacteria</taxon>
        <taxon>Pseudomonadati</taxon>
        <taxon>Pseudomonadota</taxon>
        <taxon>Gammaproteobacteria</taxon>
        <taxon>Alteromonadales</taxon>
        <taxon>Alteromonadaceae</taxon>
        <taxon>Alteromonas/Salinimonas group</taxon>
        <taxon>Alteromonas</taxon>
    </lineage>
</organism>
<evidence type="ECO:0008006" key="3">
    <source>
        <dbReference type="Google" id="ProtNLM"/>
    </source>
</evidence>
<gene>
    <name evidence="1" type="ORF">QTP81_10705</name>
</gene>
<accession>A0ABT7SXZ3</accession>
<name>A0ABT7SXZ3_9ALTE</name>
<keyword evidence="2" id="KW-1185">Reference proteome</keyword>